<feature type="compositionally biased region" description="Basic and acidic residues" evidence="2">
    <location>
        <begin position="369"/>
        <end position="383"/>
    </location>
</feature>
<sequence length="408" mass="45042">MPAKSQRAPVVEVVDDKALSYTPGTLKDIRQSKYLIDLGGGDQWVDWQRVREAAPPCTEFIPQPDSIIEVRKAGAEEVWFEAKVKSVKGGYTVAVFLGSGGGEEIVEWPHFRPAYSRVAPARSRPPFVKQANEQRVVSDVVSKSKVLAFEVDRDVHQIKLLGAEKACATAKMLIELHGKHVGDMARVHSEREQLSAKLQHERERLISSFRLEFPVDKELIGLVVGKGGATAAGVDKVEVDPDGPRVVIVGPSQESIEAARELLEFVSRREQIGWLIGKGGRTFKELQEKTQAPHRPSLERQGCAVTRLSIDKAAGQVVLVGTRTAVDSALAYMDTHLQYLSEFEHEARESERLRRELRGITLQEEDEMLPDRSRSLQITREDLESAEEGGRGGASPAAEDQGQGRSSA</sequence>
<evidence type="ECO:0000313" key="4">
    <source>
        <dbReference type="EnsemblProtists" id="EOD37949"/>
    </source>
</evidence>
<feature type="region of interest" description="Disordered" evidence="2">
    <location>
        <begin position="364"/>
        <end position="408"/>
    </location>
</feature>
<evidence type="ECO:0000256" key="2">
    <source>
        <dbReference type="SAM" id="MobiDB-lite"/>
    </source>
</evidence>
<dbReference type="HOGENOM" id="CLU_675169_0_0_1"/>
<reference evidence="4" key="2">
    <citation type="submission" date="2024-10" db="UniProtKB">
        <authorList>
            <consortium name="EnsemblProtists"/>
        </authorList>
    </citation>
    <scope>IDENTIFICATION</scope>
</reference>
<evidence type="ECO:0000313" key="5">
    <source>
        <dbReference type="Proteomes" id="UP000013827"/>
    </source>
</evidence>
<keyword evidence="5" id="KW-1185">Reference proteome</keyword>
<name>A0A0D3KQB4_EMIH1</name>
<dbReference type="GO" id="GO:0045727">
    <property type="term" value="P:positive regulation of translation"/>
    <property type="evidence" value="ECO:0007669"/>
    <property type="project" value="TreeGrafter"/>
</dbReference>
<dbReference type="GeneID" id="17283219"/>
<reference evidence="5" key="1">
    <citation type="journal article" date="2013" name="Nature">
        <title>Pan genome of the phytoplankton Emiliania underpins its global distribution.</title>
        <authorList>
            <person name="Read B.A."/>
            <person name="Kegel J."/>
            <person name="Klute M.J."/>
            <person name="Kuo A."/>
            <person name="Lefebvre S.C."/>
            <person name="Maumus F."/>
            <person name="Mayer C."/>
            <person name="Miller J."/>
            <person name="Monier A."/>
            <person name="Salamov A."/>
            <person name="Young J."/>
            <person name="Aguilar M."/>
            <person name="Claverie J.M."/>
            <person name="Frickenhaus S."/>
            <person name="Gonzalez K."/>
            <person name="Herman E.K."/>
            <person name="Lin Y.C."/>
            <person name="Napier J."/>
            <person name="Ogata H."/>
            <person name="Sarno A.F."/>
            <person name="Shmutz J."/>
            <person name="Schroeder D."/>
            <person name="de Vargas C."/>
            <person name="Verret F."/>
            <person name="von Dassow P."/>
            <person name="Valentin K."/>
            <person name="Van de Peer Y."/>
            <person name="Wheeler G."/>
            <person name="Dacks J.B."/>
            <person name="Delwiche C.F."/>
            <person name="Dyhrman S.T."/>
            <person name="Glockner G."/>
            <person name="John U."/>
            <person name="Richards T."/>
            <person name="Worden A.Z."/>
            <person name="Zhang X."/>
            <person name="Grigoriev I.V."/>
            <person name="Allen A.E."/>
            <person name="Bidle K."/>
            <person name="Borodovsky M."/>
            <person name="Bowler C."/>
            <person name="Brownlee C."/>
            <person name="Cock J.M."/>
            <person name="Elias M."/>
            <person name="Gladyshev V.N."/>
            <person name="Groth M."/>
            <person name="Guda C."/>
            <person name="Hadaegh A."/>
            <person name="Iglesias-Rodriguez M.D."/>
            <person name="Jenkins J."/>
            <person name="Jones B.M."/>
            <person name="Lawson T."/>
            <person name="Leese F."/>
            <person name="Lindquist E."/>
            <person name="Lobanov A."/>
            <person name="Lomsadze A."/>
            <person name="Malik S.B."/>
            <person name="Marsh M.E."/>
            <person name="Mackinder L."/>
            <person name="Mock T."/>
            <person name="Mueller-Roeber B."/>
            <person name="Pagarete A."/>
            <person name="Parker M."/>
            <person name="Probert I."/>
            <person name="Quesneville H."/>
            <person name="Raines C."/>
            <person name="Rensing S.A."/>
            <person name="Riano-Pachon D.M."/>
            <person name="Richier S."/>
            <person name="Rokitta S."/>
            <person name="Shiraiwa Y."/>
            <person name="Soanes D.M."/>
            <person name="van der Giezen M."/>
            <person name="Wahlund T.M."/>
            <person name="Williams B."/>
            <person name="Wilson W."/>
            <person name="Wolfe G."/>
            <person name="Wurch L.L."/>
        </authorList>
    </citation>
    <scope>NUCLEOTIDE SEQUENCE</scope>
</reference>
<dbReference type="Proteomes" id="UP000013827">
    <property type="component" value="Unassembled WGS sequence"/>
</dbReference>
<dbReference type="GO" id="GO:0005634">
    <property type="term" value="C:nucleus"/>
    <property type="evidence" value="ECO:0007669"/>
    <property type="project" value="TreeGrafter"/>
</dbReference>
<dbReference type="InterPro" id="IPR004088">
    <property type="entry name" value="KH_dom_type_1"/>
</dbReference>
<dbReference type="GO" id="GO:0051028">
    <property type="term" value="P:mRNA transport"/>
    <property type="evidence" value="ECO:0007669"/>
    <property type="project" value="TreeGrafter"/>
</dbReference>
<dbReference type="GO" id="GO:0043488">
    <property type="term" value="P:regulation of mRNA stability"/>
    <property type="evidence" value="ECO:0007669"/>
    <property type="project" value="TreeGrafter"/>
</dbReference>
<proteinExistence type="predicted"/>
<evidence type="ECO:0000259" key="3">
    <source>
        <dbReference type="Pfam" id="PF00013"/>
    </source>
</evidence>
<dbReference type="GO" id="GO:0010494">
    <property type="term" value="C:cytoplasmic stress granule"/>
    <property type="evidence" value="ECO:0007669"/>
    <property type="project" value="TreeGrafter"/>
</dbReference>
<keyword evidence="1" id="KW-0694">RNA-binding</keyword>
<dbReference type="InterPro" id="IPR036612">
    <property type="entry name" value="KH_dom_type_1_sf"/>
</dbReference>
<dbReference type="PaxDb" id="2903-EOD37949"/>
<dbReference type="PANTHER" id="PTHR10603">
    <property type="entry name" value="FRAGILE X MENTAL RETARDATION SYNDROME-RELATED PROTEIN"/>
    <property type="match status" value="1"/>
</dbReference>
<accession>A0A0D3KQB4</accession>
<feature type="domain" description="K Homology" evidence="3">
    <location>
        <begin position="269"/>
        <end position="329"/>
    </location>
</feature>
<evidence type="ECO:0000256" key="1">
    <source>
        <dbReference type="PROSITE-ProRule" id="PRU00117"/>
    </source>
</evidence>
<dbReference type="STRING" id="2903.R1FWU3"/>
<dbReference type="Pfam" id="PF00013">
    <property type="entry name" value="KH_1"/>
    <property type="match status" value="1"/>
</dbReference>
<dbReference type="PROSITE" id="PS50084">
    <property type="entry name" value="KH_TYPE_1"/>
    <property type="match status" value="1"/>
</dbReference>
<dbReference type="KEGG" id="ehx:EMIHUDRAFT_224951"/>
<dbReference type="EnsemblProtists" id="EOD37949">
    <property type="protein sequence ID" value="EOD37949"/>
    <property type="gene ID" value="EMIHUDRAFT_224951"/>
</dbReference>
<dbReference type="PANTHER" id="PTHR10603:SF7">
    <property type="entry name" value="FRAGILE X MESSENGER RIBONUCLEOPROTEIN 1 HOMOLOG"/>
    <property type="match status" value="1"/>
</dbReference>
<protein>
    <recommendedName>
        <fullName evidence="3">K Homology domain-containing protein</fullName>
    </recommendedName>
</protein>
<dbReference type="GO" id="GO:0045182">
    <property type="term" value="F:translation regulator activity"/>
    <property type="evidence" value="ECO:0007669"/>
    <property type="project" value="TreeGrafter"/>
</dbReference>
<dbReference type="InterPro" id="IPR040148">
    <property type="entry name" value="FMR1"/>
</dbReference>
<dbReference type="SUPFAM" id="SSF54791">
    <property type="entry name" value="Eukaryotic type KH-domain (KH-domain type I)"/>
    <property type="match status" value="2"/>
</dbReference>
<dbReference type="GO" id="GO:0048513">
    <property type="term" value="P:animal organ development"/>
    <property type="evidence" value="ECO:0007669"/>
    <property type="project" value="TreeGrafter"/>
</dbReference>
<dbReference type="RefSeq" id="XP_005790378.1">
    <property type="nucleotide sequence ID" value="XM_005790321.1"/>
</dbReference>
<dbReference type="GO" id="GO:0003730">
    <property type="term" value="F:mRNA 3'-UTR binding"/>
    <property type="evidence" value="ECO:0007669"/>
    <property type="project" value="TreeGrafter"/>
</dbReference>
<dbReference type="Gene3D" id="3.30.1370.10">
    <property type="entry name" value="K Homology domain, type 1"/>
    <property type="match status" value="2"/>
</dbReference>
<dbReference type="AlphaFoldDB" id="A0A0D3KQB4"/>
<organism evidence="4 5">
    <name type="scientific">Emiliania huxleyi (strain CCMP1516)</name>
    <dbReference type="NCBI Taxonomy" id="280463"/>
    <lineage>
        <taxon>Eukaryota</taxon>
        <taxon>Haptista</taxon>
        <taxon>Haptophyta</taxon>
        <taxon>Prymnesiophyceae</taxon>
        <taxon>Isochrysidales</taxon>
        <taxon>Noelaerhabdaceae</taxon>
        <taxon>Emiliania</taxon>
    </lineage>
</organism>